<organism evidence="1 2">
    <name type="scientific">Methanolobus vulcani</name>
    <dbReference type="NCBI Taxonomy" id="38026"/>
    <lineage>
        <taxon>Archaea</taxon>
        <taxon>Methanobacteriati</taxon>
        <taxon>Methanobacteriota</taxon>
        <taxon>Stenosarchaea group</taxon>
        <taxon>Methanomicrobia</taxon>
        <taxon>Methanosarcinales</taxon>
        <taxon>Methanosarcinaceae</taxon>
        <taxon>Methanolobus</taxon>
    </lineage>
</organism>
<dbReference type="OrthoDB" id="125750at2157"/>
<keyword evidence="2" id="KW-1185">Reference proteome</keyword>
<dbReference type="InterPro" id="IPR022385">
    <property type="entry name" value="Rhs_assc_core"/>
</dbReference>
<dbReference type="PANTHER" id="PTHR32305">
    <property type="match status" value="1"/>
</dbReference>
<dbReference type="AlphaFoldDB" id="A0A7Z7FEM1"/>
<sequence length="494" mass="56347">MWAIYDAEKLLLDRIYTESLQDLNYDFDNVGNILEIEDNVLNSVKTYGYDDLDRLTSAGMSVNSVSTYQRDFTYDPYGCIRQVDENSVTISSYEYNLTPFHAPATYNGNDLVYDSNGNLIEDEDFIYTYNDANQLSEVRYSSNSSLVEKYWYDANGQRVKKQNADGEFTYYVNKFYEIDNGTATSYFFRDDERIAKETSGDMEWYLSDHLGSTTLLINESGFEVERTEYYPYGEVQSGGLEKYGFTGQENDADTELMYYGARYYSPEYRIFVQPDTMLPDLYNPQSLNRYAYCLNNPVKYTDPSGHFVDYVIDFACLTYSAATFYENPNLVNGAFLAWDIVATAVPILPASWILKAPKGIRFLRTLSDSVELTHGQYAIYKGHTFFAENVLQTGINAEVYGIDDGTFEIPFTELSWGSKQINGFLESSFGTDAFNGINHDDWHLTSEGNIIKNGKVLIEASSRSVNVLVWKDVKTGSITIEEIENEGDEDDEND</sequence>
<dbReference type="InterPro" id="IPR050708">
    <property type="entry name" value="T6SS_VgrG/RHS"/>
</dbReference>
<comment type="caution">
    <text evidence="1">The sequence shown here is derived from an EMBL/GenBank/DDBJ whole genome shotgun (WGS) entry which is preliminary data.</text>
</comment>
<dbReference type="NCBIfam" id="TIGR03696">
    <property type="entry name" value="Rhs_assc_core"/>
    <property type="match status" value="1"/>
</dbReference>
<gene>
    <name evidence="1" type="ORF">SAMN04488589_1849</name>
</gene>
<dbReference type="Proteomes" id="UP000199259">
    <property type="component" value="Unassembled WGS sequence"/>
</dbReference>
<dbReference type="RefSeq" id="WP_091710167.1">
    <property type="nucleotide sequence ID" value="NZ_FNCA01000005.1"/>
</dbReference>
<evidence type="ECO:0000313" key="2">
    <source>
        <dbReference type="Proteomes" id="UP000199259"/>
    </source>
</evidence>
<reference evidence="1 2" key="1">
    <citation type="submission" date="2016-10" db="EMBL/GenBank/DDBJ databases">
        <authorList>
            <person name="Varghese N."/>
            <person name="Submissions S."/>
        </authorList>
    </citation>
    <scope>NUCLEOTIDE SEQUENCE [LARGE SCALE GENOMIC DNA]</scope>
    <source>
        <strain evidence="1 2">PL 12/M</strain>
    </source>
</reference>
<evidence type="ECO:0000313" key="1">
    <source>
        <dbReference type="EMBL" id="SDF96632.1"/>
    </source>
</evidence>
<name>A0A7Z7FEM1_9EURY</name>
<protein>
    <submittedName>
        <fullName evidence="1">RHS repeat-associated core domain-containing protein</fullName>
    </submittedName>
</protein>
<accession>A0A7Z7FEM1</accession>
<proteinExistence type="predicted"/>
<dbReference type="EMBL" id="FNCA01000005">
    <property type="protein sequence ID" value="SDF96632.1"/>
    <property type="molecule type" value="Genomic_DNA"/>
</dbReference>
<dbReference type="Gene3D" id="2.180.10.10">
    <property type="entry name" value="RHS repeat-associated core"/>
    <property type="match status" value="1"/>
</dbReference>
<dbReference type="PANTHER" id="PTHR32305:SF15">
    <property type="entry name" value="PROTEIN RHSA-RELATED"/>
    <property type="match status" value="1"/>
</dbReference>